<protein>
    <submittedName>
        <fullName evidence="1">Uncharacterized protein</fullName>
    </submittedName>
</protein>
<accession>A0A0D3A5G9</accession>
<sequence>MNQLGYRHRRLTLWWYLQLHHELQFLPLHHELQFSSGNQQTLPMHQRFHVSLHWLRL</sequence>
<name>A0A0D3A5G9_BRAOL</name>
<proteinExistence type="predicted"/>
<dbReference type="AlphaFoldDB" id="A0A0D3A5G9"/>
<dbReference type="Gramene" id="Bo1g034300.1">
    <property type="protein sequence ID" value="Bo1g034300.1"/>
    <property type="gene ID" value="Bo1g034300"/>
</dbReference>
<evidence type="ECO:0000313" key="1">
    <source>
        <dbReference type="EnsemblPlants" id="Bo1g034300.1"/>
    </source>
</evidence>
<keyword evidence="2" id="KW-1185">Reference proteome</keyword>
<reference evidence="1 2" key="1">
    <citation type="journal article" date="2014" name="Genome Biol.">
        <title>Transcriptome and methylome profiling reveals relics of genome dominance in the mesopolyploid Brassica oleracea.</title>
        <authorList>
            <person name="Parkin I.A."/>
            <person name="Koh C."/>
            <person name="Tang H."/>
            <person name="Robinson S.J."/>
            <person name="Kagale S."/>
            <person name="Clarke W.E."/>
            <person name="Town C.D."/>
            <person name="Nixon J."/>
            <person name="Krishnakumar V."/>
            <person name="Bidwell S.L."/>
            <person name="Denoeud F."/>
            <person name="Belcram H."/>
            <person name="Links M.G."/>
            <person name="Just J."/>
            <person name="Clarke C."/>
            <person name="Bender T."/>
            <person name="Huebert T."/>
            <person name="Mason A.S."/>
            <person name="Pires J.C."/>
            <person name="Barker G."/>
            <person name="Moore J."/>
            <person name="Walley P.G."/>
            <person name="Manoli S."/>
            <person name="Batley J."/>
            <person name="Edwards D."/>
            <person name="Nelson M.N."/>
            <person name="Wang X."/>
            <person name="Paterson A.H."/>
            <person name="King G."/>
            <person name="Bancroft I."/>
            <person name="Chalhoub B."/>
            <person name="Sharpe A.G."/>
        </authorList>
    </citation>
    <scope>NUCLEOTIDE SEQUENCE</scope>
    <source>
        <strain evidence="1 2">cv. TO1000</strain>
    </source>
</reference>
<evidence type="ECO:0000313" key="2">
    <source>
        <dbReference type="Proteomes" id="UP000032141"/>
    </source>
</evidence>
<dbReference type="EnsemblPlants" id="Bo1g034300.1">
    <property type="protein sequence ID" value="Bo1g034300.1"/>
    <property type="gene ID" value="Bo1g034300"/>
</dbReference>
<organism evidence="1 2">
    <name type="scientific">Brassica oleracea var. oleracea</name>
    <dbReference type="NCBI Taxonomy" id="109376"/>
    <lineage>
        <taxon>Eukaryota</taxon>
        <taxon>Viridiplantae</taxon>
        <taxon>Streptophyta</taxon>
        <taxon>Embryophyta</taxon>
        <taxon>Tracheophyta</taxon>
        <taxon>Spermatophyta</taxon>
        <taxon>Magnoliopsida</taxon>
        <taxon>eudicotyledons</taxon>
        <taxon>Gunneridae</taxon>
        <taxon>Pentapetalae</taxon>
        <taxon>rosids</taxon>
        <taxon>malvids</taxon>
        <taxon>Brassicales</taxon>
        <taxon>Brassicaceae</taxon>
        <taxon>Brassiceae</taxon>
        <taxon>Brassica</taxon>
    </lineage>
</organism>
<reference evidence="1" key="2">
    <citation type="submission" date="2015-03" db="UniProtKB">
        <authorList>
            <consortium name="EnsemblPlants"/>
        </authorList>
    </citation>
    <scope>IDENTIFICATION</scope>
</reference>
<dbReference type="Proteomes" id="UP000032141">
    <property type="component" value="Chromosome C1"/>
</dbReference>
<dbReference type="HOGENOM" id="CLU_2999231_0_0_1"/>